<keyword evidence="9" id="KW-1003">Cell membrane</keyword>
<comment type="similarity">
    <text evidence="9">Belongs to the glycosyltransferase group 1 family.</text>
</comment>
<dbReference type="Gene3D" id="3.40.50.2000">
    <property type="entry name" value="Glycogen Phosphorylase B"/>
    <property type="match status" value="1"/>
</dbReference>
<comment type="catalytic activity">
    <reaction evidence="7 9">
        <text>lipid IVA (E. coli) + CMP-3-deoxy-beta-D-manno-octulosonate = alpha-Kdo-(2-&gt;6)-lipid IVA (E. coli) + CMP + H(+)</text>
        <dbReference type="Rhea" id="RHEA:28066"/>
        <dbReference type="ChEBI" id="CHEBI:15378"/>
        <dbReference type="ChEBI" id="CHEBI:58603"/>
        <dbReference type="ChEBI" id="CHEBI:60364"/>
        <dbReference type="ChEBI" id="CHEBI:60377"/>
        <dbReference type="ChEBI" id="CHEBI:85987"/>
        <dbReference type="EC" id="2.4.99.12"/>
    </reaction>
</comment>
<keyword evidence="9" id="KW-0448">Lipopolysaccharide biosynthesis</keyword>
<evidence type="ECO:0000259" key="10">
    <source>
        <dbReference type="Pfam" id="PF04413"/>
    </source>
</evidence>
<evidence type="ECO:0000256" key="1">
    <source>
        <dbReference type="ARBA" id="ARBA00003394"/>
    </source>
</evidence>
<name>A0A1I1ZPC9_9RHOB</name>
<evidence type="ECO:0000256" key="6">
    <source>
        <dbReference type="ARBA" id="ARBA00031445"/>
    </source>
</evidence>
<evidence type="ECO:0000256" key="8">
    <source>
        <dbReference type="PIRSR" id="PIRSR639901-1"/>
    </source>
</evidence>
<sequence>MAKRPLSLTTYLAAQRGPATPAPPRPPRPAGPLVWLHAGSAAEARALLTLSARLDAQTSQVSFLRTGDWPDAELLPSETLGDIQEFLDHWRPDVALWTGTNLRPALLWDARDRGIPLLLADPGGPVHGAPAPRWLPDTVPLTLSLFDTIFVPDGHAERRLPRVSLGRAQIRRTGALTETTLPLDCNEDLLEETLTALSGRPVWLAAHLRGSEAPQVLEAHRRAARLSHRLLLALVPETPEDAVETGRAAEQSDLRLCRWDDGEVPDETTQVVLCDGPDEIGLWYRLAPLAFLGGSLSPGHGGTDPFEAAALGTAILYGPNVGRHLDSYTTLVDAGAARIVRDEDSLSGAVSHLLAPDRAAAMAHAGWDVVSHGAGATDAVIDRVIELLDTPHAGAA</sequence>
<keyword evidence="9" id="KW-0472">Membrane</keyword>
<evidence type="ECO:0000256" key="9">
    <source>
        <dbReference type="RuleBase" id="RU365103"/>
    </source>
</evidence>
<protein>
    <recommendedName>
        <fullName evidence="4 9">3-deoxy-D-manno-octulosonic acid transferase</fullName>
        <shortName evidence="9">Kdo transferase</shortName>
        <ecNumber evidence="3 9">2.4.99.12</ecNumber>
    </recommendedName>
    <alternativeName>
        <fullName evidence="6 9">Lipid IV(A) 3-deoxy-D-manno-octulosonic acid transferase</fullName>
    </alternativeName>
</protein>
<evidence type="ECO:0000256" key="7">
    <source>
        <dbReference type="ARBA" id="ARBA00049183"/>
    </source>
</evidence>
<dbReference type="GO" id="GO:0043842">
    <property type="term" value="F:Kdo transferase activity"/>
    <property type="evidence" value="ECO:0007669"/>
    <property type="project" value="UniProtKB-EC"/>
</dbReference>
<dbReference type="GO" id="GO:0009245">
    <property type="term" value="P:lipid A biosynthetic process"/>
    <property type="evidence" value="ECO:0007669"/>
    <property type="project" value="TreeGrafter"/>
</dbReference>
<dbReference type="UniPathway" id="UPA00958"/>
<comment type="function">
    <text evidence="1 9">Involved in lipopolysaccharide (LPS) biosynthesis. Catalyzes the transfer of 3-deoxy-D-manno-octulosonate (Kdo) residue(s) from CMP-Kdo to lipid IV(A), the tetraacyldisaccharide-1,4'-bisphosphate precursor of lipid A.</text>
</comment>
<accession>A0A1I1ZPC9</accession>
<evidence type="ECO:0000256" key="5">
    <source>
        <dbReference type="ARBA" id="ARBA00022679"/>
    </source>
</evidence>
<dbReference type="SUPFAM" id="SSF53756">
    <property type="entry name" value="UDP-Glycosyltransferase/glycogen phosphorylase"/>
    <property type="match status" value="1"/>
</dbReference>
<organism evidence="11 12">
    <name type="scientific">Roseivivax sediminis</name>
    <dbReference type="NCBI Taxonomy" id="936889"/>
    <lineage>
        <taxon>Bacteria</taxon>
        <taxon>Pseudomonadati</taxon>
        <taxon>Pseudomonadota</taxon>
        <taxon>Alphaproteobacteria</taxon>
        <taxon>Rhodobacterales</taxon>
        <taxon>Roseobacteraceae</taxon>
        <taxon>Roseivivax</taxon>
    </lineage>
</organism>
<dbReference type="Gene3D" id="3.40.50.11720">
    <property type="entry name" value="3-Deoxy-D-manno-octulosonic-acid transferase, N-terminal domain"/>
    <property type="match status" value="1"/>
</dbReference>
<feature type="active site" description="Proton acceptor" evidence="8">
    <location>
        <position position="43"/>
    </location>
</feature>
<evidence type="ECO:0000256" key="3">
    <source>
        <dbReference type="ARBA" id="ARBA00012621"/>
    </source>
</evidence>
<dbReference type="PANTHER" id="PTHR42755:SF1">
    <property type="entry name" value="3-DEOXY-D-MANNO-OCTULOSONIC ACID TRANSFERASE, MITOCHONDRIAL-RELATED"/>
    <property type="match status" value="1"/>
</dbReference>
<dbReference type="AlphaFoldDB" id="A0A1I1ZPC9"/>
<evidence type="ECO:0000313" key="11">
    <source>
        <dbReference type="EMBL" id="SFE33482.1"/>
    </source>
</evidence>
<gene>
    <name evidence="11" type="ORF">SAMN04515678_108219</name>
</gene>
<dbReference type="PANTHER" id="PTHR42755">
    <property type="entry name" value="3-DEOXY-MANNO-OCTULOSONATE CYTIDYLYLTRANSFERASE"/>
    <property type="match status" value="1"/>
</dbReference>
<dbReference type="GO" id="GO:0009244">
    <property type="term" value="P:lipopolysaccharide core region biosynthetic process"/>
    <property type="evidence" value="ECO:0007669"/>
    <property type="project" value="UniProtKB-UniRule"/>
</dbReference>
<dbReference type="Pfam" id="PF04413">
    <property type="entry name" value="Glycos_transf_N"/>
    <property type="match status" value="1"/>
</dbReference>
<dbReference type="RefSeq" id="WP_149756563.1">
    <property type="nucleotide sequence ID" value="NZ_FOMS01000008.1"/>
</dbReference>
<dbReference type="Proteomes" id="UP000325289">
    <property type="component" value="Unassembled WGS sequence"/>
</dbReference>
<comment type="pathway">
    <text evidence="2 9">Bacterial outer membrane biogenesis; LPS core biosynthesis.</text>
</comment>
<dbReference type="InterPro" id="IPR039901">
    <property type="entry name" value="Kdotransferase"/>
</dbReference>
<keyword evidence="5 9" id="KW-0808">Transferase</keyword>
<dbReference type="GO" id="GO:0005886">
    <property type="term" value="C:plasma membrane"/>
    <property type="evidence" value="ECO:0007669"/>
    <property type="project" value="UniProtKB-SubCell"/>
</dbReference>
<proteinExistence type="inferred from homology"/>
<evidence type="ECO:0000256" key="4">
    <source>
        <dbReference type="ARBA" id="ARBA00019077"/>
    </source>
</evidence>
<dbReference type="EMBL" id="FOMS01000008">
    <property type="protein sequence ID" value="SFE33482.1"/>
    <property type="molecule type" value="Genomic_DNA"/>
</dbReference>
<evidence type="ECO:0000256" key="2">
    <source>
        <dbReference type="ARBA" id="ARBA00004713"/>
    </source>
</evidence>
<comment type="subcellular location">
    <subcellularLocation>
        <location evidence="9">Cell membrane</location>
    </subcellularLocation>
</comment>
<dbReference type="OrthoDB" id="9789797at2"/>
<dbReference type="EC" id="2.4.99.12" evidence="3 9"/>
<dbReference type="InterPro" id="IPR007507">
    <property type="entry name" value="Glycos_transf_N"/>
</dbReference>
<reference evidence="11 12" key="1">
    <citation type="submission" date="2016-10" db="EMBL/GenBank/DDBJ databases">
        <authorList>
            <person name="Varghese N."/>
            <person name="Submissions S."/>
        </authorList>
    </citation>
    <scope>NUCLEOTIDE SEQUENCE [LARGE SCALE GENOMIC DNA]</scope>
    <source>
        <strain evidence="12">YIM D21,KCTC 23444,ACCC 10710</strain>
    </source>
</reference>
<feature type="domain" description="3-deoxy-D-manno-octulosonic-acid transferase N-terminal" evidence="10">
    <location>
        <begin position="28"/>
        <end position="174"/>
    </location>
</feature>
<dbReference type="InterPro" id="IPR038107">
    <property type="entry name" value="Glycos_transf_N_sf"/>
</dbReference>
<evidence type="ECO:0000313" key="12">
    <source>
        <dbReference type="Proteomes" id="UP000325289"/>
    </source>
</evidence>
<keyword evidence="12" id="KW-1185">Reference proteome</keyword>